<dbReference type="InterPro" id="IPR052592">
    <property type="entry name" value="LRR-RLK"/>
</dbReference>
<dbReference type="InterPro" id="IPR013210">
    <property type="entry name" value="LRR_N_plant-typ"/>
</dbReference>
<gene>
    <name evidence="13" type="ORF">Fmac_020785</name>
</gene>
<keyword evidence="6" id="KW-0677">Repeat</keyword>
<dbReference type="AlphaFoldDB" id="A0ABD1LV03"/>
<evidence type="ECO:0000256" key="1">
    <source>
        <dbReference type="ARBA" id="ARBA00004167"/>
    </source>
</evidence>
<keyword evidence="5" id="KW-0732">Signal</keyword>
<dbReference type="InterPro" id="IPR008271">
    <property type="entry name" value="Ser/Thr_kinase_AS"/>
</dbReference>
<dbReference type="GO" id="GO:0009791">
    <property type="term" value="P:post-embryonic development"/>
    <property type="evidence" value="ECO:0007669"/>
    <property type="project" value="UniProtKB-ARBA"/>
</dbReference>
<evidence type="ECO:0000313" key="14">
    <source>
        <dbReference type="Proteomes" id="UP001603857"/>
    </source>
</evidence>
<dbReference type="Pfam" id="PF00069">
    <property type="entry name" value="Pkinase"/>
    <property type="match status" value="1"/>
</dbReference>
<dbReference type="GO" id="GO:0016020">
    <property type="term" value="C:membrane"/>
    <property type="evidence" value="ECO:0007669"/>
    <property type="project" value="UniProtKB-SubCell"/>
</dbReference>
<dbReference type="EMBL" id="JBGMDY010000007">
    <property type="protein sequence ID" value="KAL2327358.1"/>
    <property type="molecule type" value="Genomic_DNA"/>
</dbReference>
<evidence type="ECO:0000256" key="9">
    <source>
        <dbReference type="ARBA" id="ARBA00023180"/>
    </source>
</evidence>
<proteinExistence type="inferred from homology"/>
<dbReference type="SUPFAM" id="SSF52058">
    <property type="entry name" value="L domain-like"/>
    <property type="match status" value="1"/>
</dbReference>
<dbReference type="FunFam" id="3.80.10.10:FF:001319">
    <property type="entry name" value="Leucine-rich repeat receptor-like protein kinase TDR"/>
    <property type="match status" value="1"/>
</dbReference>
<dbReference type="SMART" id="SM00369">
    <property type="entry name" value="LRR_TYP"/>
    <property type="match status" value="4"/>
</dbReference>
<dbReference type="FunFam" id="1.10.510.10:FF:001306">
    <property type="entry name" value="Leucine-rich repeat receptor-like protein kinase TDR"/>
    <property type="match status" value="1"/>
</dbReference>
<dbReference type="InterPro" id="IPR003591">
    <property type="entry name" value="Leu-rich_rpt_typical-subtyp"/>
</dbReference>
<sequence length="1049" mass="115820">MAIFFSLTYLTHTIHNHVPQLRNVAFHQAEKDHATTELYDLNIHKDMDMDELDPDPCPTVQRVKINVFELAMTYPTYGIPQMKRNLQLSLFHLQVPMEIFKGFYVSLLLTFMLSAVLSIDPYSEALLSLKSELVDDDNTLHNWVAPSGGKLTGKSYACSWSGIKCNNDSTIVTSIDLSMKKLEGVLSGKQFSIFTNVTNLNLSYNFFSGHLPAEIFNLTSLRSLDISRNNFSGPFPGGIPRLQNLLVLDAFSNSFEGPLPAEFSQLEYLKVLNLAGSYFKGSIPPEYGSFKSLEFLHLAGNSLTGSIPPELGHLKTVTHMEIGYNLYQGFIPPQLGNMSQLHYLDIAGANLSGNIPKQLSNLTSLQSLFLFRNQLTGSIPSELSNIEPLTDLDLSDNFLSGSIPESFSELKNLRLLSLMYNDMSGTVPKGIAQLPSLETLLIWNNHFSGPLPESLGRNSKLKWVDVSTNNLVGSIPPDICVNGVLFKLILFSNKFTGGLSSIYNCSSLVRLRLEDNSFSGEISLKFSHLPDILYIDLSKNNFVGGIPSDISQATQLEYFNISYNLQLGAVIPAQMWSLPQLQNFSASSCGISGDLPPFDHSCESISVIDLDNNNLSGMIPNSVSKCQALEKINLSNNGLTGHIPGELASIPVIGVVDLSNNKFNGPIPSNFGSSSSLKLLNVSFNNISGSIPSGKSFKVMGSSAFVGNSELCGVPLRPCPDSVGILGSKGTWKITRIVLLSVGVLIVLLGLAFGIFYLRRGIRSQWKMVSFAGLPQFTANDVLTSLSAIKPTEVPSPAVTKAVLPTGITVLVKKIEWEVRSLKVVSDFITRLGNARHKNLIRLLGFCHNQHLVYLLYDYLPNGNLAEKIEMKWDWPAKFRTMVGIARGLCFLHHECYPAIPHGDLKPSNIVFDENMEPHLAEFGFKQVLRWSKDSSPTTAKWETEYDEATKDELCMDIYKFGEMILEILTGGRLANAGASIHSKPWDVLFREIYNDNEASSLQEIKLALEVAMLCTRSRSPDRPSMEDVLKLLSGQKHLDDGRTSKEGQ</sequence>
<dbReference type="InterPro" id="IPR000719">
    <property type="entry name" value="Prot_kinase_dom"/>
</dbReference>
<evidence type="ECO:0000256" key="3">
    <source>
        <dbReference type="ARBA" id="ARBA00022614"/>
    </source>
</evidence>
<dbReference type="Proteomes" id="UP001603857">
    <property type="component" value="Unassembled WGS sequence"/>
</dbReference>
<dbReference type="InterPro" id="IPR001611">
    <property type="entry name" value="Leu-rich_rpt"/>
</dbReference>
<dbReference type="InterPro" id="IPR032675">
    <property type="entry name" value="LRR_dom_sf"/>
</dbReference>
<accession>A0ABD1LV03</accession>
<keyword evidence="9" id="KW-0325">Glycoprotein</keyword>
<dbReference type="FunFam" id="3.80.10.10:FF:000233">
    <property type="entry name" value="Leucine-rich repeat receptor-like protein kinase TDR"/>
    <property type="match status" value="1"/>
</dbReference>
<dbReference type="PANTHER" id="PTHR48054:SF30">
    <property type="entry name" value="LEUCINE-RICH REPEAT PROTEIN KINASE FAMILY PROTEIN"/>
    <property type="match status" value="1"/>
</dbReference>
<dbReference type="FunFam" id="3.80.10.10:FF:000909">
    <property type="entry name" value="Leucine-rich repeat receptor-like protein kinase"/>
    <property type="match status" value="1"/>
</dbReference>
<evidence type="ECO:0000256" key="6">
    <source>
        <dbReference type="ARBA" id="ARBA00022737"/>
    </source>
</evidence>
<organism evidence="13 14">
    <name type="scientific">Flemingia macrophylla</name>
    <dbReference type="NCBI Taxonomy" id="520843"/>
    <lineage>
        <taxon>Eukaryota</taxon>
        <taxon>Viridiplantae</taxon>
        <taxon>Streptophyta</taxon>
        <taxon>Embryophyta</taxon>
        <taxon>Tracheophyta</taxon>
        <taxon>Spermatophyta</taxon>
        <taxon>Magnoliopsida</taxon>
        <taxon>eudicotyledons</taxon>
        <taxon>Gunneridae</taxon>
        <taxon>Pentapetalae</taxon>
        <taxon>rosids</taxon>
        <taxon>fabids</taxon>
        <taxon>Fabales</taxon>
        <taxon>Fabaceae</taxon>
        <taxon>Papilionoideae</taxon>
        <taxon>50 kb inversion clade</taxon>
        <taxon>NPAAA clade</taxon>
        <taxon>indigoferoid/millettioid clade</taxon>
        <taxon>Phaseoleae</taxon>
        <taxon>Flemingia</taxon>
    </lineage>
</organism>
<feature type="transmembrane region" description="Helical" evidence="11">
    <location>
        <begin position="737"/>
        <end position="758"/>
    </location>
</feature>
<evidence type="ECO:0000256" key="7">
    <source>
        <dbReference type="ARBA" id="ARBA00022989"/>
    </source>
</evidence>
<evidence type="ECO:0000313" key="13">
    <source>
        <dbReference type="EMBL" id="KAL2327358.1"/>
    </source>
</evidence>
<feature type="compositionally biased region" description="Basic and acidic residues" evidence="10">
    <location>
        <begin position="1037"/>
        <end position="1049"/>
    </location>
</feature>
<name>A0ABD1LV03_9FABA</name>
<keyword evidence="7 11" id="KW-1133">Transmembrane helix</keyword>
<dbReference type="Gene3D" id="1.10.510.10">
    <property type="entry name" value="Transferase(Phosphotransferase) domain 1"/>
    <property type="match status" value="1"/>
</dbReference>
<evidence type="ECO:0000256" key="8">
    <source>
        <dbReference type="ARBA" id="ARBA00023136"/>
    </source>
</evidence>
<reference evidence="13 14" key="1">
    <citation type="submission" date="2024-08" db="EMBL/GenBank/DDBJ databases">
        <title>Insights into the chromosomal genome structure of Flemingia macrophylla.</title>
        <authorList>
            <person name="Ding Y."/>
            <person name="Zhao Y."/>
            <person name="Bi W."/>
            <person name="Wu M."/>
            <person name="Zhao G."/>
            <person name="Gong Y."/>
            <person name="Li W."/>
            <person name="Zhang P."/>
        </authorList>
    </citation>
    <scope>NUCLEOTIDE SEQUENCE [LARGE SCALE GENOMIC DNA]</scope>
    <source>
        <strain evidence="13">DYQJB</strain>
        <tissue evidence="13">Leaf</tissue>
    </source>
</reference>
<dbReference type="Gene3D" id="3.80.10.10">
    <property type="entry name" value="Ribonuclease Inhibitor"/>
    <property type="match status" value="3"/>
</dbReference>
<evidence type="ECO:0000256" key="11">
    <source>
        <dbReference type="SAM" id="Phobius"/>
    </source>
</evidence>
<comment type="subcellular location">
    <subcellularLocation>
        <location evidence="1">Membrane</location>
        <topology evidence="1">Single-pass membrane protein</topology>
    </subcellularLocation>
</comment>
<dbReference type="Gene3D" id="3.30.200.20">
    <property type="entry name" value="Phosphorylase Kinase, domain 1"/>
    <property type="match status" value="1"/>
</dbReference>
<comment type="similarity">
    <text evidence="2">Belongs to the protein kinase superfamily. Ser/Thr protein kinase family.</text>
</comment>
<dbReference type="Pfam" id="PF08263">
    <property type="entry name" value="LRRNT_2"/>
    <property type="match status" value="1"/>
</dbReference>
<evidence type="ECO:0000259" key="12">
    <source>
        <dbReference type="PROSITE" id="PS50011"/>
    </source>
</evidence>
<feature type="region of interest" description="Disordered" evidence="10">
    <location>
        <begin position="1019"/>
        <end position="1049"/>
    </location>
</feature>
<keyword evidence="14" id="KW-1185">Reference proteome</keyword>
<evidence type="ECO:0000256" key="5">
    <source>
        <dbReference type="ARBA" id="ARBA00022729"/>
    </source>
</evidence>
<keyword evidence="3" id="KW-0433">Leucine-rich repeat</keyword>
<dbReference type="Pfam" id="PF00560">
    <property type="entry name" value="LRR_1"/>
    <property type="match status" value="10"/>
</dbReference>
<protein>
    <recommendedName>
        <fullName evidence="12">Protein kinase domain-containing protein</fullName>
    </recommendedName>
</protein>
<evidence type="ECO:0000256" key="10">
    <source>
        <dbReference type="SAM" id="MobiDB-lite"/>
    </source>
</evidence>
<dbReference type="SUPFAM" id="SSF52047">
    <property type="entry name" value="RNI-like"/>
    <property type="match status" value="1"/>
</dbReference>
<dbReference type="FunFam" id="3.30.200.20:FF:001006">
    <property type="entry name" value="Leucine-rich repeat receptor-like protein kinase TDR"/>
    <property type="match status" value="1"/>
</dbReference>
<feature type="domain" description="Protein kinase" evidence="12">
    <location>
        <begin position="742"/>
        <end position="1039"/>
    </location>
</feature>
<dbReference type="SUPFAM" id="SSF56112">
    <property type="entry name" value="Protein kinase-like (PK-like)"/>
    <property type="match status" value="1"/>
</dbReference>
<evidence type="ECO:0000256" key="2">
    <source>
        <dbReference type="ARBA" id="ARBA00008684"/>
    </source>
</evidence>
<keyword evidence="8 11" id="KW-0472">Membrane</keyword>
<dbReference type="PANTHER" id="PTHR48054">
    <property type="entry name" value="RECEPTOR KINASE-LIKE PROTEIN XA21"/>
    <property type="match status" value="1"/>
</dbReference>
<dbReference type="InterPro" id="IPR011009">
    <property type="entry name" value="Kinase-like_dom_sf"/>
</dbReference>
<comment type="caution">
    <text evidence="13">The sequence shown here is derived from an EMBL/GenBank/DDBJ whole genome shotgun (WGS) entry which is preliminary data.</text>
</comment>
<dbReference type="PROSITE" id="PS00108">
    <property type="entry name" value="PROTEIN_KINASE_ST"/>
    <property type="match status" value="1"/>
</dbReference>
<dbReference type="SMART" id="SM00220">
    <property type="entry name" value="S_TKc"/>
    <property type="match status" value="1"/>
</dbReference>
<keyword evidence="4 11" id="KW-0812">Transmembrane</keyword>
<dbReference type="PROSITE" id="PS50011">
    <property type="entry name" value="PROTEIN_KINASE_DOM"/>
    <property type="match status" value="1"/>
</dbReference>
<evidence type="ECO:0000256" key="4">
    <source>
        <dbReference type="ARBA" id="ARBA00022692"/>
    </source>
</evidence>
<feature type="compositionally biased region" description="Basic and acidic residues" evidence="10">
    <location>
        <begin position="1019"/>
        <end position="1030"/>
    </location>
</feature>